<evidence type="ECO:0000256" key="4">
    <source>
        <dbReference type="ARBA" id="ARBA00022989"/>
    </source>
</evidence>
<evidence type="ECO:0000313" key="11">
    <source>
        <dbReference type="Proteomes" id="UP000321291"/>
    </source>
</evidence>
<feature type="domain" description="ABC3 transporter permease C-terminal" evidence="8">
    <location>
        <begin position="291"/>
        <end position="397"/>
    </location>
</feature>
<name>A0A5B8VHH0_9BACT</name>
<organism evidence="10 11">
    <name type="scientific">Arachidicoccus ginsenosidivorans</name>
    <dbReference type="NCBI Taxonomy" id="496057"/>
    <lineage>
        <taxon>Bacteria</taxon>
        <taxon>Pseudomonadati</taxon>
        <taxon>Bacteroidota</taxon>
        <taxon>Chitinophagia</taxon>
        <taxon>Chitinophagales</taxon>
        <taxon>Chitinophagaceae</taxon>
        <taxon>Arachidicoccus</taxon>
    </lineage>
</organism>
<dbReference type="Pfam" id="PF12704">
    <property type="entry name" value="MacB_PCD"/>
    <property type="match status" value="2"/>
</dbReference>
<feature type="transmembrane region" description="Helical" evidence="7">
    <location>
        <begin position="672"/>
        <end position="694"/>
    </location>
</feature>
<dbReference type="RefSeq" id="WP_146780180.1">
    <property type="nucleotide sequence ID" value="NZ_CP042434.1"/>
</dbReference>
<sequence>MFYHYIRIAWRNLHRNKSFSLINIGGLAIGMTVALVIGLWMHSEFQFDKSFKNYDKIVQVMRQDTIEGQIEVESAIPIPISSFFKNKYNQYFQHIVIASWFEDHILSNHHKPLAFNGIYMDKGAGDMLSLHMVYGNYQAFSDPNSILISNSVSKAFFGNNNPIGQNLTIDNEFPVKVVGVYKDFNRNSSFSGQDFIAPWRLYVASNPWVKKDYDQWGNNSFQFFAQLAPNQTVDHVNQIIQNGLKREDIQNLKEDQSTFRLLPMRDWHLRNQFKNGKQTGGLISQVRLFGVIGIMVLLIACINFMNLSTARSEKRAKEVGIRKAIGSLRGQLMRQFYFESLLVSLIAFVIAMITVWLGLPWFNNLYQTNVTIPWSSPLFWAVLVVFILITNLIAGSYPALYLSSVGAIKALKGKFKAGTNAVTSRKVLIVGQFTLSLVLIIATAVVYQQIKFAENRNLGYDKDQLIDIRMKSKDFYGKYDLIRNELISNQSIKDMAESSSPMTQIWTYNDAFFWEGKDPALKQSYGTIWVTADYGNTIGWHIKNGRDFSKNRIADSTSIILNEAAVQYMGLKDPIDKRIRWGAGKEAKNYEVIGVVQDMIMQSPNSPSLQTIYFMDPEQANWITIRLNAAAGINNALSKVQATFKKYIPDAPFDYSFVSKQYADKFASENRVATLAGLFSFMAIFICSIGLFGLASFMAEQRIKEIGIRKVLGASVTQLWIMLSKSFLYLVLVSSIIAIPVGWYVMHLWLRRYTFRTPITGWLLIAPAIIALVVTLLTVSWQAIKAAKVNPVESLKTE</sequence>
<evidence type="ECO:0000259" key="9">
    <source>
        <dbReference type="Pfam" id="PF12704"/>
    </source>
</evidence>
<dbReference type="GO" id="GO:0005886">
    <property type="term" value="C:plasma membrane"/>
    <property type="evidence" value="ECO:0007669"/>
    <property type="project" value="UniProtKB-SubCell"/>
</dbReference>
<evidence type="ECO:0000256" key="3">
    <source>
        <dbReference type="ARBA" id="ARBA00022692"/>
    </source>
</evidence>
<evidence type="ECO:0000256" key="5">
    <source>
        <dbReference type="ARBA" id="ARBA00023136"/>
    </source>
</evidence>
<feature type="transmembrane region" description="Helical" evidence="7">
    <location>
        <begin position="762"/>
        <end position="784"/>
    </location>
</feature>
<dbReference type="AlphaFoldDB" id="A0A5B8VHH0"/>
<evidence type="ECO:0000259" key="8">
    <source>
        <dbReference type="Pfam" id="PF02687"/>
    </source>
</evidence>
<keyword evidence="11" id="KW-1185">Reference proteome</keyword>
<keyword evidence="4 7" id="KW-1133">Transmembrane helix</keyword>
<dbReference type="InterPro" id="IPR050250">
    <property type="entry name" value="Macrolide_Exporter_MacB"/>
</dbReference>
<feature type="transmembrane region" description="Helical" evidence="7">
    <location>
        <begin position="427"/>
        <end position="447"/>
    </location>
</feature>
<dbReference type="InterPro" id="IPR025857">
    <property type="entry name" value="MacB_PCD"/>
</dbReference>
<evidence type="ECO:0000256" key="2">
    <source>
        <dbReference type="ARBA" id="ARBA00022475"/>
    </source>
</evidence>
<evidence type="ECO:0000256" key="7">
    <source>
        <dbReference type="SAM" id="Phobius"/>
    </source>
</evidence>
<keyword evidence="3 7" id="KW-0812">Transmembrane</keyword>
<evidence type="ECO:0000256" key="6">
    <source>
        <dbReference type="ARBA" id="ARBA00038076"/>
    </source>
</evidence>
<reference evidence="10 11" key="1">
    <citation type="journal article" date="2017" name="Int. J. Syst. Evol. Microbiol.">
        <title>Arachidicoccus ginsenosidivorans sp. nov., with ginsenoside-converting activity isolated from ginseng cultivating soil.</title>
        <authorList>
            <person name="Siddiqi M.Z."/>
            <person name="Aslam Z."/>
            <person name="Im W.T."/>
        </authorList>
    </citation>
    <scope>NUCLEOTIDE SEQUENCE [LARGE SCALE GENOMIC DNA]</scope>
    <source>
        <strain evidence="10 11">Gsoil 809</strain>
    </source>
</reference>
<dbReference type="EMBL" id="CP042434">
    <property type="protein sequence ID" value="QEC70920.1"/>
    <property type="molecule type" value="Genomic_DNA"/>
</dbReference>
<feature type="domain" description="MacB-like periplasmic core" evidence="9">
    <location>
        <begin position="20"/>
        <end position="241"/>
    </location>
</feature>
<evidence type="ECO:0000256" key="1">
    <source>
        <dbReference type="ARBA" id="ARBA00004651"/>
    </source>
</evidence>
<comment type="similarity">
    <text evidence="6">Belongs to the ABC-4 integral membrane protein family.</text>
</comment>
<gene>
    <name evidence="10" type="ORF">FSB73_03740</name>
</gene>
<feature type="transmembrane region" description="Helical" evidence="7">
    <location>
        <begin position="336"/>
        <end position="359"/>
    </location>
</feature>
<proteinExistence type="inferred from homology"/>
<dbReference type="PANTHER" id="PTHR30572:SF4">
    <property type="entry name" value="ABC TRANSPORTER PERMEASE YTRF"/>
    <property type="match status" value="1"/>
</dbReference>
<feature type="transmembrane region" description="Helical" evidence="7">
    <location>
        <begin position="21"/>
        <end position="41"/>
    </location>
</feature>
<feature type="transmembrane region" description="Helical" evidence="7">
    <location>
        <begin position="288"/>
        <end position="307"/>
    </location>
</feature>
<dbReference type="OrthoDB" id="5933722at2"/>
<comment type="subcellular location">
    <subcellularLocation>
        <location evidence="1">Cell membrane</location>
        <topology evidence="1">Multi-pass membrane protein</topology>
    </subcellularLocation>
</comment>
<evidence type="ECO:0000313" key="10">
    <source>
        <dbReference type="EMBL" id="QEC70920.1"/>
    </source>
</evidence>
<dbReference type="InterPro" id="IPR003838">
    <property type="entry name" value="ABC3_permease_C"/>
</dbReference>
<dbReference type="Proteomes" id="UP000321291">
    <property type="component" value="Chromosome"/>
</dbReference>
<feature type="domain" description="MacB-like periplasmic core" evidence="9">
    <location>
        <begin position="440"/>
        <end position="640"/>
    </location>
</feature>
<feature type="transmembrane region" description="Helical" evidence="7">
    <location>
        <begin position="379"/>
        <end position="406"/>
    </location>
</feature>
<dbReference type="Pfam" id="PF02687">
    <property type="entry name" value="FtsX"/>
    <property type="match status" value="2"/>
</dbReference>
<dbReference type="GO" id="GO:0022857">
    <property type="term" value="F:transmembrane transporter activity"/>
    <property type="evidence" value="ECO:0007669"/>
    <property type="project" value="TreeGrafter"/>
</dbReference>
<keyword evidence="5 7" id="KW-0472">Membrane</keyword>
<accession>A0A5B8VHH0</accession>
<feature type="transmembrane region" description="Helical" evidence="7">
    <location>
        <begin position="729"/>
        <end position="750"/>
    </location>
</feature>
<keyword evidence="2" id="KW-1003">Cell membrane</keyword>
<feature type="domain" description="ABC3 transporter permease C-terminal" evidence="8">
    <location>
        <begin position="678"/>
        <end position="791"/>
    </location>
</feature>
<dbReference type="KEGG" id="agi:FSB73_03740"/>
<dbReference type="PANTHER" id="PTHR30572">
    <property type="entry name" value="MEMBRANE COMPONENT OF TRANSPORTER-RELATED"/>
    <property type="match status" value="1"/>
</dbReference>
<protein>
    <submittedName>
        <fullName evidence="10">FtsX-like permease family protein</fullName>
    </submittedName>
</protein>